<dbReference type="GO" id="GO:0006508">
    <property type="term" value="P:proteolysis"/>
    <property type="evidence" value="ECO:0007669"/>
    <property type="project" value="UniProtKB-KW"/>
</dbReference>
<name>A0A0H4VCN4_9SPHN</name>
<dbReference type="InterPro" id="IPR037045">
    <property type="entry name" value="S8pro/Inhibitor_I9_sf"/>
</dbReference>
<feature type="active site" description="Charge relay system" evidence="5">
    <location>
        <position position="195"/>
    </location>
</feature>
<dbReference type="GO" id="GO:0005615">
    <property type="term" value="C:extracellular space"/>
    <property type="evidence" value="ECO:0007669"/>
    <property type="project" value="TreeGrafter"/>
</dbReference>
<feature type="active site" description="Charge relay system" evidence="5">
    <location>
        <position position="162"/>
    </location>
</feature>
<keyword evidence="9" id="KW-1185">Reference proteome</keyword>
<dbReference type="InterPro" id="IPR050131">
    <property type="entry name" value="Peptidase_S8_subtilisin-like"/>
</dbReference>
<organism evidence="8 9">
    <name type="scientific">Aurantiacibacter atlanticus</name>
    <dbReference type="NCBI Taxonomy" id="1648404"/>
    <lineage>
        <taxon>Bacteria</taxon>
        <taxon>Pseudomonadati</taxon>
        <taxon>Pseudomonadota</taxon>
        <taxon>Alphaproteobacteria</taxon>
        <taxon>Sphingomonadales</taxon>
        <taxon>Erythrobacteraceae</taxon>
        <taxon>Aurantiacibacter</taxon>
    </lineage>
</organism>
<evidence type="ECO:0000256" key="6">
    <source>
        <dbReference type="SAM" id="MobiDB-lite"/>
    </source>
</evidence>
<dbReference type="InterPro" id="IPR022398">
    <property type="entry name" value="Peptidase_S8_His-AS"/>
</dbReference>
<dbReference type="PRINTS" id="PR00723">
    <property type="entry name" value="SUBTILISIN"/>
</dbReference>
<dbReference type="PROSITE" id="PS00138">
    <property type="entry name" value="SUBTILASE_SER"/>
    <property type="match status" value="1"/>
</dbReference>
<dbReference type="Proteomes" id="UP000059113">
    <property type="component" value="Chromosome"/>
</dbReference>
<dbReference type="PROSITE" id="PS00137">
    <property type="entry name" value="SUBTILASE_HIS"/>
    <property type="match status" value="1"/>
</dbReference>
<evidence type="ECO:0000313" key="8">
    <source>
        <dbReference type="EMBL" id="AKQ42437.1"/>
    </source>
</evidence>
<dbReference type="EMBL" id="CP011310">
    <property type="protein sequence ID" value="AKQ42437.1"/>
    <property type="molecule type" value="Genomic_DNA"/>
</dbReference>
<dbReference type="Gene3D" id="3.40.50.200">
    <property type="entry name" value="Peptidase S8/S53 domain"/>
    <property type="match status" value="1"/>
</dbReference>
<keyword evidence="2 5" id="KW-0645">Protease</keyword>
<dbReference type="PANTHER" id="PTHR43806">
    <property type="entry name" value="PEPTIDASE S8"/>
    <property type="match status" value="1"/>
</dbReference>
<dbReference type="PANTHER" id="PTHR43806:SF11">
    <property type="entry name" value="CEREVISIN-RELATED"/>
    <property type="match status" value="1"/>
</dbReference>
<evidence type="ECO:0000256" key="4">
    <source>
        <dbReference type="ARBA" id="ARBA00022825"/>
    </source>
</evidence>
<dbReference type="PATRIC" id="fig|1648404.4.peg.2279"/>
<reference evidence="8 9" key="1">
    <citation type="journal article" date="2015" name="Int. J. Syst. Evol. Microbiol.">
        <title>Erythrobacter atlanticus sp. nov., a bacterium from ocean sediment able to degrade polycyclic aromatic hydrocarbons.</title>
        <authorList>
            <person name="Zhuang L."/>
            <person name="Liu Y."/>
            <person name="Wang L."/>
            <person name="Wang W."/>
            <person name="Shao Z."/>
        </authorList>
    </citation>
    <scope>NUCLEOTIDE SEQUENCE [LARGE SCALE GENOMIC DNA]</scope>
    <source>
        <strain evidence="9">s21-N3</strain>
    </source>
</reference>
<feature type="compositionally biased region" description="Gly residues" evidence="6">
    <location>
        <begin position="123"/>
        <end position="132"/>
    </location>
</feature>
<evidence type="ECO:0000259" key="7">
    <source>
        <dbReference type="Pfam" id="PF00082"/>
    </source>
</evidence>
<evidence type="ECO:0000256" key="2">
    <source>
        <dbReference type="ARBA" id="ARBA00022670"/>
    </source>
</evidence>
<dbReference type="GO" id="GO:0004252">
    <property type="term" value="F:serine-type endopeptidase activity"/>
    <property type="evidence" value="ECO:0007669"/>
    <property type="project" value="UniProtKB-UniRule"/>
</dbReference>
<dbReference type="InterPro" id="IPR000209">
    <property type="entry name" value="Peptidase_S8/S53_dom"/>
</dbReference>
<dbReference type="PROSITE" id="PS51892">
    <property type="entry name" value="SUBTILASE"/>
    <property type="match status" value="1"/>
</dbReference>
<reference evidence="9" key="2">
    <citation type="submission" date="2015-04" db="EMBL/GenBank/DDBJ databases">
        <title>The complete genome sequence of Erythrobacter sp. s21-N3.</title>
        <authorList>
            <person name="Zhuang L."/>
            <person name="Liu Y."/>
            <person name="Shao Z."/>
        </authorList>
    </citation>
    <scope>NUCLEOTIDE SEQUENCE [LARGE SCALE GENOMIC DNA]</scope>
    <source>
        <strain evidence="9">s21-N3</strain>
    </source>
</reference>
<keyword evidence="4 5" id="KW-0720">Serine protease</keyword>
<dbReference type="AlphaFoldDB" id="A0A0H4VCN4"/>
<feature type="region of interest" description="Disordered" evidence="6">
    <location>
        <begin position="119"/>
        <end position="138"/>
    </location>
</feature>
<comment type="similarity">
    <text evidence="1 5">Belongs to the peptidase S8 family.</text>
</comment>
<accession>A0A0H4VCN4</accession>
<evidence type="ECO:0000256" key="5">
    <source>
        <dbReference type="PROSITE-ProRule" id="PRU01240"/>
    </source>
</evidence>
<dbReference type="KEGG" id="ery:CP97_10960"/>
<proteinExistence type="inferred from homology"/>
<keyword evidence="3 5" id="KW-0378">Hydrolase</keyword>
<evidence type="ECO:0000313" key="9">
    <source>
        <dbReference type="Proteomes" id="UP000059113"/>
    </source>
</evidence>
<evidence type="ECO:0000256" key="3">
    <source>
        <dbReference type="ARBA" id="ARBA00022801"/>
    </source>
</evidence>
<dbReference type="Pfam" id="PF00082">
    <property type="entry name" value="Peptidase_S8"/>
    <property type="match status" value="1"/>
</dbReference>
<dbReference type="InterPro" id="IPR023828">
    <property type="entry name" value="Peptidase_S8_Ser-AS"/>
</dbReference>
<evidence type="ECO:0000256" key="1">
    <source>
        <dbReference type="ARBA" id="ARBA00011073"/>
    </source>
</evidence>
<feature type="domain" description="Peptidase S8/S53" evidence="7">
    <location>
        <begin position="160"/>
        <end position="362"/>
    </location>
</feature>
<dbReference type="Gene3D" id="3.30.70.80">
    <property type="entry name" value="Peptidase S8 propeptide/proteinase inhibitor I9"/>
    <property type="match status" value="1"/>
</dbReference>
<dbReference type="InterPro" id="IPR036852">
    <property type="entry name" value="Peptidase_S8/S53_dom_sf"/>
</dbReference>
<dbReference type="SUPFAM" id="SSF52743">
    <property type="entry name" value="Subtilisin-like"/>
    <property type="match status" value="1"/>
</dbReference>
<feature type="active site" description="Charge relay system" evidence="5">
    <location>
        <position position="352"/>
    </location>
</feature>
<sequence>MELGRMKSIKFLALAGVAGVVTISAPVMSQRSENAATQSQGRIAGQYICVFDQNVVRRGQVTAAANRAANAQGGQVLYTYSNSIHGFATRASARGVENMQRANPWINYCVQDEIVTLAPPPGRGNGSGGGGDTSAQETPWGITRVGGFIDGSGFSRRAWVLDSGIDLDHPDLNVDTARSKDFTGSRKGAEDENGHGTHVAGTIAAIDNAIGVVGVAAGAPVVAVRVLDRRGSGAYSGIIAGVDYAAGNASAGDVANMSLGGGSYQPLNDAVQAAAAGGLHMVIAAGNDGADASNYSPASASGNRVYTISAIDQSDNLTSWSNYGAPVDWAEPGLGITSTWKGGGYDTISGTSMAAPHAAGILLATGGTLRVDGYAGNDPDNQPDPIGKR</sequence>
<protein>
    <submittedName>
        <fullName evidence="8">Peptidase S8</fullName>
    </submittedName>
</protein>
<gene>
    <name evidence="8" type="ORF">CP97_10960</name>
</gene>
<dbReference type="InterPro" id="IPR015500">
    <property type="entry name" value="Peptidase_S8_subtilisin-rel"/>
</dbReference>
<dbReference type="STRING" id="1648404.CP97_10960"/>